<dbReference type="Proteomes" id="UP000711488">
    <property type="component" value="Unassembled WGS sequence"/>
</dbReference>
<reference evidence="2" key="3">
    <citation type="submission" date="2019-06" db="EMBL/GenBank/DDBJ databases">
        <authorList>
            <person name="Poynton C."/>
            <person name="Hasenbein S."/>
            <person name="Benoit J.B."/>
            <person name="Sepulveda M.S."/>
            <person name="Poelchau M.F."/>
            <person name="Murali S.C."/>
            <person name="Chen S."/>
            <person name="Glastad K.M."/>
            <person name="Werren J.H."/>
            <person name="Vineis J.H."/>
            <person name="Bowen J.L."/>
            <person name="Friedrich M."/>
            <person name="Jones J."/>
            <person name="Robertson H.M."/>
            <person name="Feyereisen R."/>
            <person name="Mechler-Hickson A."/>
            <person name="Mathers N."/>
            <person name="Lee C.E."/>
            <person name="Colbourne J.K."/>
            <person name="Biales A."/>
            <person name="Johnston J.S."/>
            <person name="Wellborn G.A."/>
            <person name="Rosendale A.J."/>
            <person name="Cridge A.G."/>
            <person name="Munoz-Torres M.C."/>
            <person name="Bain P.A."/>
            <person name="Manny A.R."/>
            <person name="Major K.M."/>
            <person name="Lambert F.N."/>
            <person name="Vulpe C.D."/>
            <person name="Tuck P."/>
            <person name="Blalock B.J."/>
            <person name="Lin Y.-Y."/>
            <person name="Smith M.E."/>
            <person name="Ochoa-Acuna H."/>
            <person name="Chen M.-J.M."/>
            <person name="Childers C.P."/>
            <person name="Qu J."/>
            <person name="Dugan S."/>
            <person name="Lee S.L."/>
            <person name="Chao H."/>
            <person name="Dinh H."/>
            <person name="Han Y."/>
            <person name="Doddapaneni H."/>
            <person name="Worley K.C."/>
            <person name="Muzny D.M."/>
            <person name="Gibbs R.A."/>
            <person name="Richards S."/>
        </authorList>
    </citation>
    <scope>NUCLEOTIDE SEQUENCE</scope>
    <source>
        <strain evidence="2">HAZT.00-mixed</strain>
        <tissue evidence="2">Whole organism</tissue>
    </source>
</reference>
<feature type="region of interest" description="Disordered" evidence="1">
    <location>
        <begin position="45"/>
        <end position="289"/>
    </location>
</feature>
<dbReference type="OrthoDB" id="10264738at2759"/>
<comment type="caution">
    <text evidence="2">The sequence shown here is derived from an EMBL/GenBank/DDBJ whole genome shotgun (WGS) entry which is preliminary data.</text>
</comment>
<feature type="compositionally biased region" description="Basic and acidic residues" evidence="1">
    <location>
        <begin position="80"/>
        <end position="90"/>
    </location>
</feature>
<evidence type="ECO:0000313" key="2">
    <source>
        <dbReference type="EMBL" id="KAA0196093.1"/>
    </source>
</evidence>
<proteinExistence type="predicted"/>
<protein>
    <submittedName>
        <fullName evidence="2">Uncharacterized protein</fullName>
    </submittedName>
</protein>
<name>A0A6A0H242_HYAAZ</name>
<dbReference type="EMBL" id="JQDR03009146">
    <property type="protein sequence ID" value="KAA0196093.1"/>
    <property type="molecule type" value="Genomic_DNA"/>
</dbReference>
<organism evidence="2">
    <name type="scientific">Hyalella azteca</name>
    <name type="common">Amphipod</name>
    <dbReference type="NCBI Taxonomy" id="294128"/>
    <lineage>
        <taxon>Eukaryota</taxon>
        <taxon>Metazoa</taxon>
        <taxon>Ecdysozoa</taxon>
        <taxon>Arthropoda</taxon>
        <taxon>Crustacea</taxon>
        <taxon>Multicrustacea</taxon>
        <taxon>Malacostraca</taxon>
        <taxon>Eumalacostraca</taxon>
        <taxon>Peracarida</taxon>
        <taxon>Amphipoda</taxon>
        <taxon>Senticaudata</taxon>
        <taxon>Talitrida</taxon>
        <taxon>Talitroidea</taxon>
        <taxon>Hyalellidae</taxon>
        <taxon>Hyalella</taxon>
    </lineage>
</organism>
<gene>
    <name evidence="2" type="ORF">HAZT_HAZT003765</name>
</gene>
<feature type="compositionally biased region" description="Polar residues" evidence="1">
    <location>
        <begin position="232"/>
        <end position="242"/>
    </location>
</feature>
<feature type="compositionally biased region" description="Basic and acidic residues" evidence="1">
    <location>
        <begin position="168"/>
        <end position="194"/>
    </location>
</feature>
<feature type="compositionally biased region" description="Acidic residues" evidence="1">
    <location>
        <begin position="272"/>
        <end position="289"/>
    </location>
</feature>
<accession>A0A6A0H242</accession>
<reference evidence="2" key="2">
    <citation type="journal article" date="2018" name="Environ. Sci. Technol.">
        <title>The Toxicogenome of Hyalella azteca: A Model for Sediment Ecotoxicology and Evolutionary Toxicology.</title>
        <authorList>
            <person name="Poynton H.C."/>
            <person name="Hasenbein S."/>
            <person name="Benoit J.B."/>
            <person name="Sepulveda M.S."/>
            <person name="Poelchau M.F."/>
            <person name="Hughes D.S.T."/>
            <person name="Murali S.C."/>
            <person name="Chen S."/>
            <person name="Glastad K.M."/>
            <person name="Goodisman M.A.D."/>
            <person name="Werren J.H."/>
            <person name="Vineis J.H."/>
            <person name="Bowen J.L."/>
            <person name="Friedrich M."/>
            <person name="Jones J."/>
            <person name="Robertson H.M."/>
            <person name="Feyereisen R."/>
            <person name="Mechler-Hickson A."/>
            <person name="Mathers N."/>
            <person name="Lee C.E."/>
            <person name="Colbourne J.K."/>
            <person name="Biales A."/>
            <person name="Johnston J.S."/>
            <person name="Wellborn G.A."/>
            <person name="Rosendale A.J."/>
            <person name="Cridge A.G."/>
            <person name="Munoz-Torres M.C."/>
            <person name="Bain P.A."/>
            <person name="Manny A.R."/>
            <person name="Major K.M."/>
            <person name="Lambert F.N."/>
            <person name="Vulpe C.D."/>
            <person name="Tuck P."/>
            <person name="Blalock B.J."/>
            <person name="Lin Y.Y."/>
            <person name="Smith M.E."/>
            <person name="Ochoa-Acuna H."/>
            <person name="Chen M.M."/>
            <person name="Childers C.P."/>
            <person name="Qu J."/>
            <person name="Dugan S."/>
            <person name="Lee S.L."/>
            <person name="Chao H."/>
            <person name="Dinh H."/>
            <person name="Han Y."/>
            <person name="Doddapaneni H."/>
            <person name="Worley K.C."/>
            <person name="Muzny D.M."/>
            <person name="Gibbs R.A."/>
            <person name="Richards S."/>
        </authorList>
    </citation>
    <scope>NUCLEOTIDE SEQUENCE</scope>
    <source>
        <strain evidence="2">HAZT.00-mixed</strain>
        <tissue evidence="2">Whole organism</tissue>
    </source>
</reference>
<sequence length="289" mass="30569">MTTGEEAEESTDSEDADIVSALQKDASMPIDEVLASRYAGKALAKLKETDNSESVGGSSVLKPRRKARESKSADSNIVSIDEKAEDEVKKGSGSSIKTCSSGNSNGDTPSPTSDGESLPPKEESDTSEDVSSSPRAKLINGETEKKSDGISEEKSEEKAKKLLTNGDVNDHKDEKAINGANDETKTDLVVEGRRIVPTQLSPKTSCVPEESPSYTGKGKSGGKGGKVKGSSAITTTTLSPSKECSDEATAASPTKTRRAALAEVKRKVLSQEDLDSEDEDEDDENYDVE</sequence>
<evidence type="ECO:0000256" key="1">
    <source>
        <dbReference type="SAM" id="MobiDB-lite"/>
    </source>
</evidence>
<feature type="compositionally biased region" description="Basic and acidic residues" evidence="1">
    <location>
        <begin position="142"/>
        <end position="160"/>
    </location>
</feature>
<reference evidence="2" key="1">
    <citation type="submission" date="2014-08" db="EMBL/GenBank/DDBJ databases">
        <authorList>
            <person name="Murali S."/>
            <person name="Richards S."/>
            <person name="Bandaranaike D."/>
            <person name="Bellair M."/>
            <person name="Blankenburg K."/>
            <person name="Chao H."/>
            <person name="Dinh H."/>
            <person name="Doddapaneni H."/>
            <person name="Dugan-Rocha S."/>
            <person name="Elkadiri S."/>
            <person name="Gnanaolivu R."/>
            <person name="Hughes D."/>
            <person name="Lee S."/>
            <person name="Li M."/>
            <person name="Ming W."/>
            <person name="Munidasa M."/>
            <person name="Muniz J."/>
            <person name="Nguyen L."/>
            <person name="Osuji N."/>
            <person name="Pu L.-L."/>
            <person name="Puazo M."/>
            <person name="Skinner E."/>
            <person name="Qu C."/>
            <person name="Quiroz J."/>
            <person name="Raj R."/>
            <person name="Weissenberger G."/>
            <person name="Xin Y."/>
            <person name="Zou X."/>
            <person name="Han Y."/>
            <person name="Worley K."/>
            <person name="Muzny D."/>
            <person name="Gibbs R."/>
        </authorList>
    </citation>
    <scope>NUCLEOTIDE SEQUENCE</scope>
    <source>
        <strain evidence="2">HAZT.00-mixed</strain>
        <tissue evidence="2">Whole organism</tissue>
    </source>
</reference>
<dbReference type="AlphaFoldDB" id="A0A6A0H242"/>
<feature type="compositionally biased region" description="Polar residues" evidence="1">
    <location>
        <begin position="92"/>
        <end position="115"/>
    </location>
</feature>